<keyword evidence="3" id="KW-0378">Hydrolase</keyword>
<feature type="signal peptide" evidence="1">
    <location>
        <begin position="1"/>
        <end position="25"/>
    </location>
</feature>
<protein>
    <submittedName>
        <fullName evidence="3">Alpha/Beta hydrolase protein</fullName>
    </submittedName>
</protein>
<dbReference type="AlphaFoldDB" id="A0AAD7H061"/>
<feature type="chain" id="PRO_5042233172" evidence="1">
    <location>
        <begin position="26"/>
        <end position="445"/>
    </location>
</feature>
<dbReference type="Proteomes" id="UP001221757">
    <property type="component" value="Unassembled WGS sequence"/>
</dbReference>
<dbReference type="EMBL" id="JARKIE010000003">
    <property type="protein sequence ID" value="KAJ7709003.1"/>
    <property type="molecule type" value="Genomic_DNA"/>
</dbReference>
<feature type="domain" description="Carboxylesterase type B" evidence="2">
    <location>
        <begin position="29"/>
        <end position="106"/>
    </location>
</feature>
<comment type="caution">
    <text evidence="3">The sequence shown here is derived from an EMBL/GenBank/DDBJ whole genome shotgun (WGS) entry which is preliminary data.</text>
</comment>
<dbReference type="InterPro" id="IPR050309">
    <property type="entry name" value="Type-B_Carboxylest/Lipase"/>
</dbReference>
<feature type="domain" description="Carboxylesterase type B" evidence="2">
    <location>
        <begin position="192"/>
        <end position="327"/>
    </location>
</feature>
<name>A0AAD7H061_MYCRO</name>
<sequence>MVPFENCPVTLLLVFIVVSKSHVTASKAAAVPLPYGTFQGFNVGNLTKFLGILFAHVGWFEAPNAPTPLYGVQNATDFGPACPQQAVPPLLGSSTLGAYPSISEDCGFEIGNSRDQDVVPLLERSIETREPMIIVTPNYCLTLFGFLGGREVGSAEISNLGLRDRLVNCQRSCLQRFTPFNLWVQKEEQRGGQSTGTVSTVLLSLSNKQNSNTLFHGPFMVSGSPTKSASPADGQADHDSLVAVNNCTASADTLGCLRRIPLEVLMAAVNETPNILSYQSLSLLLHPHIDRDVLMEDPMVSVACGSYALILLMTGDCDDEGTTNAGFLDYMHNNYLPPSLQADIAQIGTLYPEDPAQGDLVFLGPRRFLLEHASATQDARSWLSKLGKNTPIVGAFHTSDTGVWFLTNVKNRVAGRCRWNQALKESGTALGEGRYIALSTYLGRR</sequence>
<proteinExistence type="predicted"/>
<evidence type="ECO:0000256" key="1">
    <source>
        <dbReference type="SAM" id="SignalP"/>
    </source>
</evidence>
<dbReference type="Pfam" id="PF00135">
    <property type="entry name" value="COesterase"/>
    <property type="match status" value="2"/>
</dbReference>
<dbReference type="PANTHER" id="PTHR11559">
    <property type="entry name" value="CARBOXYLESTERASE"/>
    <property type="match status" value="1"/>
</dbReference>
<dbReference type="Gene3D" id="3.40.50.1820">
    <property type="entry name" value="alpha/beta hydrolase"/>
    <property type="match status" value="1"/>
</dbReference>
<evidence type="ECO:0000313" key="3">
    <source>
        <dbReference type="EMBL" id="KAJ7709003.1"/>
    </source>
</evidence>
<gene>
    <name evidence="3" type="ORF">B0H17DRAFT_1124777</name>
</gene>
<organism evidence="3 4">
    <name type="scientific">Mycena rosella</name>
    <name type="common">Pink bonnet</name>
    <name type="synonym">Agaricus rosellus</name>
    <dbReference type="NCBI Taxonomy" id="1033263"/>
    <lineage>
        <taxon>Eukaryota</taxon>
        <taxon>Fungi</taxon>
        <taxon>Dikarya</taxon>
        <taxon>Basidiomycota</taxon>
        <taxon>Agaricomycotina</taxon>
        <taxon>Agaricomycetes</taxon>
        <taxon>Agaricomycetidae</taxon>
        <taxon>Agaricales</taxon>
        <taxon>Marasmiineae</taxon>
        <taxon>Mycenaceae</taxon>
        <taxon>Mycena</taxon>
    </lineage>
</organism>
<dbReference type="InterPro" id="IPR029058">
    <property type="entry name" value="AB_hydrolase_fold"/>
</dbReference>
<reference evidence="3" key="1">
    <citation type="submission" date="2023-03" db="EMBL/GenBank/DDBJ databases">
        <title>Massive genome expansion in bonnet fungi (Mycena s.s.) driven by repeated elements and novel gene families across ecological guilds.</title>
        <authorList>
            <consortium name="Lawrence Berkeley National Laboratory"/>
            <person name="Harder C.B."/>
            <person name="Miyauchi S."/>
            <person name="Viragh M."/>
            <person name="Kuo A."/>
            <person name="Thoen E."/>
            <person name="Andreopoulos B."/>
            <person name="Lu D."/>
            <person name="Skrede I."/>
            <person name="Drula E."/>
            <person name="Henrissat B."/>
            <person name="Morin E."/>
            <person name="Kohler A."/>
            <person name="Barry K."/>
            <person name="LaButti K."/>
            <person name="Morin E."/>
            <person name="Salamov A."/>
            <person name="Lipzen A."/>
            <person name="Mereny Z."/>
            <person name="Hegedus B."/>
            <person name="Baldrian P."/>
            <person name="Stursova M."/>
            <person name="Weitz H."/>
            <person name="Taylor A."/>
            <person name="Grigoriev I.V."/>
            <person name="Nagy L.G."/>
            <person name="Martin F."/>
            <person name="Kauserud H."/>
        </authorList>
    </citation>
    <scope>NUCLEOTIDE SEQUENCE</scope>
    <source>
        <strain evidence="3">CBHHK067</strain>
    </source>
</reference>
<evidence type="ECO:0000313" key="4">
    <source>
        <dbReference type="Proteomes" id="UP001221757"/>
    </source>
</evidence>
<evidence type="ECO:0000259" key="2">
    <source>
        <dbReference type="Pfam" id="PF00135"/>
    </source>
</evidence>
<keyword evidence="4" id="KW-1185">Reference proteome</keyword>
<dbReference type="GO" id="GO:0016787">
    <property type="term" value="F:hydrolase activity"/>
    <property type="evidence" value="ECO:0007669"/>
    <property type="project" value="UniProtKB-KW"/>
</dbReference>
<keyword evidence="1" id="KW-0732">Signal</keyword>
<dbReference type="SUPFAM" id="SSF53474">
    <property type="entry name" value="alpha/beta-Hydrolases"/>
    <property type="match status" value="1"/>
</dbReference>
<accession>A0AAD7H061</accession>
<dbReference type="InterPro" id="IPR002018">
    <property type="entry name" value="CarbesteraseB"/>
</dbReference>